<evidence type="ECO:0000256" key="5">
    <source>
        <dbReference type="ARBA" id="ARBA00022989"/>
    </source>
</evidence>
<feature type="transmembrane region" description="Helical" evidence="7">
    <location>
        <begin position="181"/>
        <end position="206"/>
    </location>
</feature>
<keyword evidence="5 7" id="KW-1133">Transmembrane helix</keyword>
<dbReference type="InterPro" id="IPR050366">
    <property type="entry name" value="BP-dependent_transpt_permease"/>
</dbReference>
<proteinExistence type="inferred from homology"/>
<evidence type="ECO:0000259" key="8">
    <source>
        <dbReference type="PROSITE" id="PS50928"/>
    </source>
</evidence>
<evidence type="ECO:0000313" key="10">
    <source>
        <dbReference type="Proteomes" id="UP001500194"/>
    </source>
</evidence>
<feature type="transmembrane region" description="Helical" evidence="7">
    <location>
        <begin position="97"/>
        <end position="118"/>
    </location>
</feature>
<feature type="transmembrane region" description="Helical" evidence="7">
    <location>
        <begin position="20"/>
        <end position="39"/>
    </location>
</feature>
<dbReference type="Gene3D" id="1.10.3720.10">
    <property type="entry name" value="MetI-like"/>
    <property type="match status" value="1"/>
</dbReference>
<feature type="transmembrane region" description="Helical" evidence="7">
    <location>
        <begin position="213"/>
        <end position="236"/>
    </location>
</feature>
<dbReference type="GO" id="GO:0005886">
    <property type="term" value="C:plasma membrane"/>
    <property type="evidence" value="ECO:0007669"/>
    <property type="project" value="UniProtKB-SubCell"/>
</dbReference>
<keyword evidence="2 7" id="KW-0813">Transport</keyword>
<dbReference type="Proteomes" id="UP001500194">
    <property type="component" value="Unassembled WGS sequence"/>
</dbReference>
<dbReference type="GeneID" id="68571866"/>
<dbReference type="GO" id="GO:0055085">
    <property type="term" value="P:transmembrane transport"/>
    <property type="evidence" value="ECO:0007669"/>
    <property type="project" value="InterPro"/>
</dbReference>
<keyword evidence="10" id="KW-1185">Reference proteome</keyword>
<dbReference type="PANTHER" id="PTHR43386:SF1">
    <property type="entry name" value="D,D-DIPEPTIDE TRANSPORT SYSTEM PERMEASE PROTEIN DDPC-RELATED"/>
    <property type="match status" value="1"/>
</dbReference>
<evidence type="ECO:0000256" key="1">
    <source>
        <dbReference type="ARBA" id="ARBA00004651"/>
    </source>
</evidence>
<dbReference type="Pfam" id="PF00528">
    <property type="entry name" value="BPD_transp_1"/>
    <property type="match status" value="1"/>
</dbReference>
<comment type="similarity">
    <text evidence="7">Belongs to the binding-protein-dependent transport system permease family.</text>
</comment>
<sequence>MTGTPGDRRIDWTADTSRGYSPPAVAALAGLLAVLAAFAYTAVTPGRSLLGYEIGRLEWLWVASLWLFVVASASVVANADRGDARNALAYFARHPAAAAGTFVALAVFLAGTLGPVFLDPPAVNIPYRNQPPVYTSVPQYDVVQCYNPVGDRCYGTWSAPLGTNALGQDMVQLLVFGARNVVQLALVAVALIVPLATLVGTVSAYAGGRTDRVLAGSAESLKAVPALLVFFVWRWLSGDGTLFMLVVSFGLVNWGSVATVVRSRALDEVATDYVRAANASGASAVQVVRWHLLPNVSRSATVAAVSQIPLFITIEATLSFLRFGTPPSPLLLRPTTVISWGDMIGSNISSVQRYWWTVAIPVAALLATILAVSLLSDAIQDLLGPRST</sequence>
<dbReference type="CDD" id="cd06261">
    <property type="entry name" value="TM_PBP2"/>
    <property type="match status" value="1"/>
</dbReference>
<keyword evidence="3" id="KW-1003">Cell membrane</keyword>
<name>A0AAV3T028_9EURY</name>
<evidence type="ECO:0000256" key="6">
    <source>
        <dbReference type="ARBA" id="ARBA00023136"/>
    </source>
</evidence>
<feature type="transmembrane region" description="Helical" evidence="7">
    <location>
        <begin position="242"/>
        <end position="261"/>
    </location>
</feature>
<gene>
    <name evidence="9" type="ORF">GCM10009019_10080</name>
</gene>
<dbReference type="InterPro" id="IPR035906">
    <property type="entry name" value="MetI-like_sf"/>
</dbReference>
<dbReference type="EMBL" id="BAAADU010000002">
    <property type="protein sequence ID" value="GAA0649355.1"/>
    <property type="molecule type" value="Genomic_DNA"/>
</dbReference>
<dbReference type="AlphaFoldDB" id="A0AAV3T028"/>
<evidence type="ECO:0000256" key="4">
    <source>
        <dbReference type="ARBA" id="ARBA00022692"/>
    </source>
</evidence>
<protein>
    <recommendedName>
        <fullName evidence="8">ABC transmembrane type-1 domain-containing protein</fullName>
    </recommendedName>
</protein>
<evidence type="ECO:0000256" key="2">
    <source>
        <dbReference type="ARBA" id="ARBA00022448"/>
    </source>
</evidence>
<evidence type="ECO:0000313" key="9">
    <source>
        <dbReference type="EMBL" id="GAA0649355.1"/>
    </source>
</evidence>
<dbReference type="InterPro" id="IPR000515">
    <property type="entry name" value="MetI-like"/>
</dbReference>
<dbReference type="PANTHER" id="PTHR43386">
    <property type="entry name" value="OLIGOPEPTIDE TRANSPORT SYSTEM PERMEASE PROTEIN APPC"/>
    <property type="match status" value="1"/>
</dbReference>
<evidence type="ECO:0000256" key="3">
    <source>
        <dbReference type="ARBA" id="ARBA00022475"/>
    </source>
</evidence>
<feature type="transmembrane region" description="Helical" evidence="7">
    <location>
        <begin position="59"/>
        <end position="77"/>
    </location>
</feature>
<dbReference type="PROSITE" id="PS50928">
    <property type="entry name" value="ABC_TM1"/>
    <property type="match status" value="1"/>
</dbReference>
<evidence type="ECO:0000256" key="7">
    <source>
        <dbReference type="RuleBase" id="RU363032"/>
    </source>
</evidence>
<keyword evidence="4 7" id="KW-0812">Transmembrane</keyword>
<feature type="transmembrane region" description="Helical" evidence="7">
    <location>
        <begin position="354"/>
        <end position="375"/>
    </location>
</feature>
<reference evidence="9 10" key="1">
    <citation type="journal article" date="2019" name="Int. J. Syst. Evol. Microbiol.">
        <title>The Global Catalogue of Microorganisms (GCM) 10K type strain sequencing project: providing services to taxonomists for standard genome sequencing and annotation.</title>
        <authorList>
            <consortium name="The Broad Institute Genomics Platform"/>
            <consortium name="The Broad Institute Genome Sequencing Center for Infectious Disease"/>
            <person name="Wu L."/>
            <person name="Ma J."/>
        </authorList>
    </citation>
    <scope>NUCLEOTIDE SEQUENCE [LARGE SCALE GENOMIC DNA]</scope>
    <source>
        <strain evidence="9 10">JCM 16327</strain>
    </source>
</reference>
<comment type="subcellular location">
    <subcellularLocation>
        <location evidence="1 7">Cell membrane</location>
        <topology evidence="1 7">Multi-pass membrane protein</topology>
    </subcellularLocation>
</comment>
<comment type="caution">
    <text evidence="9">The sequence shown here is derived from an EMBL/GenBank/DDBJ whole genome shotgun (WGS) entry which is preliminary data.</text>
</comment>
<keyword evidence="6 7" id="KW-0472">Membrane</keyword>
<dbReference type="SUPFAM" id="SSF161098">
    <property type="entry name" value="MetI-like"/>
    <property type="match status" value="1"/>
</dbReference>
<feature type="domain" description="ABC transmembrane type-1" evidence="8">
    <location>
        <begin position="178"/>
        <end position="376"/>
    </location>
</feature>
<dbReference type="RefSeq" id="WP_227261287.1">
    <property type="nucleotide sequence ID" value="NZ_BAAADU010000002.1"/>
</dbReference>
<organism evidence="9 10">
    <name type="scientific">Salarchaeum japonicum</name>
    <dbReference type="NCBI Taxonomy" id="555573"/>
    <lineage>
        <taxon>Archaea</taxon>
        <taxon>Methanobacteriati</taxon>
        <taxon>Methanobacteriota</taxon>
        <taxon>Stenosarchaea group</taxon>
        <taxon>Halobacteria</taxon>
        <taxon>Halobacteriales</taxon>
        <taxon>Halobacteriaceae</taxon>
    </lineage>
</organism>
<accession>A0AAV3T028</accession>